<dbReference type="Proteomes" id="UP000054773">
    <property type="component" value="Unassembled WGS sequence"/>
</dbReference>
<reference evidence="2 3" key="1">
    <citation type="submission" date="2015-11" db="EMBL/GenBank/DDBJ databases">
        <title>Genomic analysis of 38 Legionella species identifies large and diverse effector repertoires.</title>
        <authorList>
            <person name="Burstein D."/>
            <person name="Amaro F."/>
            <person name="Zusman T."/>
            <person name="Lifshitz Z."/>
            <person name="Cohen O."/>
            <person name="Gilbert J.A."/>
            <person name="Pupko T."/>
            <person name="Shuman H.A."/>
            <person name="Segal G."/>
        </authorList>
    </citation>
    <scope>NUCLEOTIDE SEQUENCE [LARGE SCALE GENOMIC DNA]</scope>
    <source>
        <strain evidence="2 3">SE-32A-C8</strain>
    </source>
</reference>
<keyword evidence="3" id="KW-1185">Reference proteome</keyword>
<gene>
    <name evidence="2" type="ORF">Lery_2462</name>
</gene>
<evidence type="ECO:0000313" key="2">
    <source>
        <dbReference type="EMBL" id="KTC94295.1"/>
    </source>
</evidence>
<dbReference type="EMBL" id="LNYA01000034">
    <property type="protein sequence ID" value="KTC94295.1"/>
    <property type="molecule type" value="Genomic_DNA"/>
</dbReference>
<comment type="caution">
    <text evidence="2">The sequence shown here is derived from an EMBL/GenBank/DDBJ whole genome shotgun (WGS) entry which is preliminary data.</text>
</comment>
<evidence type="ECO:0000313" key="3">
    <source>
        <dbReference type="Proteomes" id="UP000054773"/>
    </source>
</evidence>
<feature type="region of interest" description="Disordered" evidence="1">
    <location>
        <begin position="55"/>
        <end position="76"/>
    </location>
</feature>
<dbReference type="RefSeq" id="WP_058527559.1">
    <property type="nucleotide sequence ID" value="NZ_CAAAHY010000003.1"/>
</dbReference>
<dbReference type="STRING" id="448.Lery_2462"/>
<dbReference type="AlphaFoldDB" id="A0A0W0TFD5"/>
<evidence type="ECO:0000256" key="1">
    <source>
        <dbReference type="SAM" id="MobiDB-lite"/>
    </source>
</evidence>
<feature type="compositionally biased region" description="Polar residues" evidence="1">
    <location>
        <begin position="66"/>
        <end position="76"/>
    </location>
</feature>
<organism evidence="2 3">
    <name type="scientific">Legionella erythra</name>
    <dbReference type="NCBI Taxonomy" id="448"/>
    <lineage>
        <taxon>Bacteria</taxon>
        <taxon>Pseudomonadati</taxon>
        <taxon>Pseudomonadota</taxon>
        <taxon>Gammaproteobacteria</taxon>
        <taxon>Legionellales</taxon>
        <taxon>Legionellaceae</taxon>
        <taxon>Legionella</taxon>
    </lineage>
</organism>
<dbReference type="PATRIC" id="fig|448.7.peg.2588"/>
<dbReference type="OrthoDB" id="5641415at2"/>
<name>A0A0W0TFD5_LEGER</name>
<accession>A0A0W0TFD5</accession>
<sequence length="76" mass="8171">MSNLEKETVDTLVKPEPDFADELALDGSSDELNQNQFISGDEVDLLGDGVPGYETTGECDPLDQIGNDQLVNSPKS</sequence>
<protein>
    <submittedName>
        <fullName evidence="2">Uncharacterized protein</fullName>
    </submittedName>
</protein>
<proteinExistence type="predicted"/>